<dbReference type="GeneID" id="64660388"/>
<evidence type="ECO:0000313" key="2">
    <source>
        <dbReference type="Proteomes" id="UP001195769"/>
    </source>
</evidence>
<keyword evidence="2" id="KW-1185">Reference proteome</keyword>
<evidence type="ECO:0000313" key="1">
    <source>
        <dbReference type="EMBL" id="KAG1906520.1"/>
    </source>
</evidence>
<organism evidence="1 2">
    <name type="scientific">Suillus fuscotomentosus</name>
    <dbReference type="NCBI Taxonomy" id="1912939"/>
    <lineage>
        <taxon>Eukaryota</taxon>
        <taxon>Fungi</taxon>
        <taxon>Dikarya</taxon>
        <taxon>Basidiomycota</taxon>
        <taxon>Agaricomycotina</taxon>
        <taxon>Agaricomycetes</taxon>
        <taxon>Agaricomycetidae</taxon>
        <taxon>Boletales</taxon>
        <taxon>Suillineae</taxon>
        <taxon>Suillaceae</taxon>
        <taxon>Suillus</taxon>
    </lineage>
</organism>
<gene>
    <name evidence="1" type="ORF">F5891DRAFT_1181933</name>
</gene>
<name>A0AAD4EHV5_9AGAM</name>
<reference evidence="1" key="1">
    <citation type="journal article" date="2020" name="New Phytol.">
        <title>Comparative genomics reveals dynamic genome evolution in host specialist ectomycorrhizal fungi.</title>
        <authorList>
            <person name="Lofgren L.A."/>
            <person name="Nguyen N.H."/>
            <person name="Vilgalys R."/>
            <person name="Ruytinx J."/>
            <person name="Liao H.L."/>
            <person name="Branco S."/>
            <person name="Kuo A."/>
            <person name="LaButti K."/>
            <person name="Lipzen A."/>
            <person name="Andreopoulos W."/>
            <person name="Pangilinan J."/>
            <person name="Riley R."/>
            <person name="Hundley H."/>
            <person name="Na H."/>
            <person name="Barry K."/>
            <person name="Grigoriev I.V."/>
            <person name="Stajich J.E."/>
            <person name="Kennedy P.G."/>
        </authorList>
    </citation>
    <scope>NUCLEOTIDE SEQUENCE</scope>
    <source>
        <strain evidence="1">FC203</strain>
    </source>
</reference>
<dbReference type="AlphaFoldDB" id="A0AAD4EHV5"/>
<protein>
    <submittedName>
        <fullName evidence="1">Uncharacterized protein</fullName>
    </submittedName>
</protein>
<dbReference type="Proteomes" id="UP001195769">
    <property type="component" value="Unassembled WGS sequence"/>
</dbReference>
<dbReference type="RefSeq" id="XP_041232095.1">
    <property type="nucleotide sequence ID" value="XM_041366090.1"/>
</dbReference>
<accession>A0AAD4EHV5</accession>
<dbReference type="EMBL" id="JABBWK010000004">
    <property type="protein sequence ID" value="KAG1906520.1"/>
    <property type="molecule type" value="Genomic_DNA"/>
</dbReference>
<sequence>MVMVMASVIQLGRRIHMHLSAAGALLTQGSAGPVSEELPSPQPLHTPAGVAMIDPALSTPSLVQEIYGYLPLLTDILAWRSSSRFTRSIGQSIAAQRFTRIIHPFVGNHAAELRYLMYTWGAVITGSCALQMLTGGDDAPNNLNIVCPSGSFDVLQGFILDSLSYRRVDAVTRSNYAFRAVVRAFAKYQRGPLRITLCEAISDDIFDIITSSPTTGDMLIMTPGSVVAFYPEWTLNGVAVLNHVVTSHIPGKNVGCIENDQYIVWESTTFLQQPCRDFCPALWRNIADSKGCTLVLEWDKRYPIRPAMARSNTAWRIAEHCANPLCPYNPLTNARLARLPPFLPVSDQLTAREQEARLLDHYPSYVKCYTGMLYASAASTPLLVPVPLRDGVTQLKHINELEVLHWVDCLGDNRFNADMARTRKTFNVIANTSSPACGYGYTFFREHPALYPPPNALIWDITSDLMSHNNVIGNVLVVKHAAGDKHNVIDLTLQDIETINSVIRRTIDNMEFWM</sequence>
<comment type="caution">
    <text evidence="1">The sequence shown here is derived from an EMBL/GenBank/DDBJ whole genome shotgun (WGS) entry which is preliminary data.</text>
</comment>
<proteinExistence type="predicted"/>